<proteinExistence type="predicted"/>
<keyword evidence="1" id="KW-0732">Signal</keyword>
<accession>A0A1L3MQH2</accession>
<keyword evidence="3" id="KW-1185">Reference proteome</keyword>
<dbReference type="OrthoDB" id="2678219at2"/>
<dbReference type="AlphaFoldDB" id="A0A1L3MQH2"/>
<name>A0A1L3MQH2_9BACI</name>
<reference evidence="2 3" key="1">
    <citation type="journal article" date="2016" name="Sci. Rep.">
        <title>Complete genome sequence and transcriptomic analysis of a novel marine strain Bacillus weihaiensis reveals the mechanism of brown algae degradation.</title>
        <authorList>
            <person name="Zhu Y."/>
            <person name="Chen P."/>
            <person name="Bao Y."/>
            <person name="Men Y."/>
            <person name="Zeng Y."/>
            <person name="Yang J."/>
            <person name="Sun J."/>
            <person name="Sun Y."/>
        </authorList>
    </citation>
    <scope>NUCLEOTIDE SEQUENCE [LARGE SCALE GENOMIC DNA]</scope>
    <source>
        <strain evidence="2 3">Alg07</strain>
    </source>
</reference>
<evidence type="ECO:0000313" key="3">
    <source>
        <dbReference type="Proteomes" id="UP000181936"/>
    </source>
</evidence>
<dbReference type="RefSeq" id="WP_072579292.1">
    <property type="nucleotide sequence ID" value="NZ_CP016020.1"/>
</dbReference>
<dbReference type="EMBL" id="CP016020">
    <property type="protein sequence ID" value="APH04504.1"/>
    <property type="molecule type" value="Genomic_DNA"/>
</dbReference>
<gene>
    <name evidence="2" type="ORF">A9C19_06935</name>
</gene>
<organism evidence="2 3">
    <name type="scientific">Bacillus weihaiensis</name>
    <dbReference type="NCBI Taxonomy" id="1547283"/>
    <lineage>
        <taxon>Bacteria</taxon>
        <taxon>Bacillati</taxon>
        <taxon>Bacillota</taxon>
        <taxon>Bacilli</taxon>
        <taxon>Bacillales</taxon>
        <taxon>Bacillaceae</taxon>
        <taxon>Bacillus</taxon>
    </lineage>
</organism>
<evidence type="ECO:0000256" key="1">
    <source>
        <dbReference type="SAM" id="SignalP"/>
    </source>
</evidence>
<protein>
    <submittedName>
        <fullName evidence="2">Uncharacterized protein</fullName>
    </submittedName>
</protein>
<dbReference type="STRING" id="1547283.A9C19_06935"/>
<dbReference type="Proteomes" id="UP000181936">
    <property type="component" value="Chromosome"/>
</dbReference>
<dbReference type="KEGG" id="bwh:A9C19_06935"/>
<evidence type="ECO:0000313" key="2">
    <source>
        <dbReference type="EMBL" id="APH04504.1"/>
    </source>
</evidence>
<feature type="chain" id="PRO_5038480394" evidence="1">
    <location>
        <begin position="22"/>
        <end position="185"/>
    </location>
</feature>
<feature type="signal peptide" evidence="1">
    <location>
        <begin position="1"/>
        <end position="21"/>
    </location>
</feature>
<sequence length="185" mass="20699">MKLLSIALCAALSIGSGVTLSNVLMNGDEHEHEQHVTKNQIDAQAIYPQYTLEELVNTADIIVYGKVKTKDKPKKNKFTIGSDEKAEIVEEVKTGVQIQVKKSIKNDQDLKVINYIEDGGEIDGITYMPEEGLLEKGEEVIIFVNKEGYAWGPQSVIRVNNGKVDVEGVERDKDEFIEELKSYIK</sequence>